<sequence>MLSLDGAVVVTGGNGGIGTHLVQDALMRLTGGSAKVIFAICGEVCS</sequence>
<name>A0ABZ1JSB0_9ACTN</name>
<reference evidence="1" key="1">
    <citation type="submission" date="2022-10" db="EMBL/GenBank/DDBJ databases">
        <title>The complete genomes of actinobacterial strains from the NBC collection.</title>
        <authorList>
            <person name="Joergensen T.S."/>
            <person name="Alvarez Arevalo M."/>
            <person name="Sterndorff E.B."/>
            <person name="Faurdal D."/>
            <person name="Vuksanovic O."/>
            <person name="Mourched A.-S."/>
            <person name="Charusanti P."/>
            <person name="Shaw S."/>
            <person name="Blin K."/>
            <person name="Weber T."/>
        </authorList>
    </citation>
    <scope>NUCLEOTIDE SEQUENCE</scope>
    <source>
        <strain evidence="1">NBC_00189</strain>
    </source>
</reference>
<dbReference type="EMBL" id="CP108133">
    <property type="protein sequence ID" value="WTP54561.1"/>
    <property type="molecule type" value="Genomic_DNA"/>
</dbReference>
<evidence type="ECO:0000313" key="2">
    <source>
        <dbReference type="Proteomes" id="UP001432166"/>
    </source>
</evidence>
<gene>
    <name evidence="1" type="ORF">OG288_43370</name>
</gene>
<dbReference type="RefSeq" id="WP_213089742.1">
    <property type="nucleotide sequence ID" value="NZ_BMVY01000018.1"/>
</dbReference>
<accession>A0ABZ1JSB0</accession>
<dbReference type="Proteomes" id="UP001432166">
    <property type="component" value="Chromosome"/>
</dbReference>
<protein>
    <recommendedName>
        <fullName evidence="3">Ketoreductase (KR) domain-containing protein</fullName>
    </recommendedName>
</protein>
<evidence type="ECO:0000313" key="1">
    <source>
        <dbReference type="EMBL" id="WTP54561.1"/>
    </source>
</evidence>
<organism evidence="1 2">
    <name type="scientific">Streptomyces tauricus</name>
    <dbReference type="NCBI Taxonomy" id="68274"/>
    <lineage>
        <taxon>Bacteria</taxon>
        <taxon>Bacillati</taxon>
        <taxon>Actinomycetota</taxon>
        <taxon>Actinomycetes</taxon>
        <taxon>Kitasatosporales</taxon>
        <taxon>Streptomycetaceae</taxon>
        <taxon>Streptomyces</taxon>
        <taxon>Streptomyces aurantiacus group</taxon>
    </lineage>
</organism>
<keyword evidence="2" id="KW-1185">Reference proteome</keyword>
<evidence type="ECO:0008006" key="3">
    <source>
        <dbReference type="Google" id="ProtNLM"/>
    </source>
</evidence>
<proteinExistence type="predicted"/>